<sequence length="447" mass="48855">MSRHTTYHQTPSQLSEDYIQDSFHSYLKSSLTQAKAERLLDVEVLASAEGDLMITGPALCLYFAALRCTTNPPSVPLPRSSKSSSSQPMELSHDNCPPAFVPFLRVWANAVPSIQNLPPESQHDLARVICGLEPLLQNEIPTINGIAADLRAVAIEISQRRSFQDRYAADLQAALDAGAGPSPSSPRKASFVPPPVYNATPMSSPQASPRHSLDSLPPSHPPRHNHSPPLSPDLLSPYSSANTNASTSSTFSSRSAAPSMLTQESPAIEFIRETLYASLADALERQPSLRRLLKRDKTRAYFASVAFAILDVSTKAITPEGSVVGVLGKPLTLEECPRELRPFMAELAAIGHQAREIEDEDNEVAMRLAEQDKDIPLSRLDRVKMMLEEGVGYERGLQDARSGRRSVEGRAVAFANRINALSLGMTRLRAFRERQEDVFKVLAGIGP</sequence>
<dbReference type="InParanoid" id="A0A409XLL6"/>
<reference evidence="2 3" key="1">
    <citation type="journal article" date="2018" name="Evol. Lett.">
        <title>Horizontal gene cluster transfer increased hallucinogenic mushroom diversity.</title>
        <authorList>
            <person name="Reynolds H.T."/>
            <person name="Vijayakumar V."/>
            <person name="Gluck-Thaler E."/>
            <person name="Korotkin H.B."/>
            <person name="Matheny P.B."/>
            <person name="Slot J.C."/>
        </authorList>
    </citation>
    <scope>NUCLEOTIDE SEQUENCE [LARGE SCALE GENOMIC DNA]</scope>
    <source>
        <strain evidence="2 3">2631</strain>
    </source>
</reference>
<feature type="region of interest" description="Disordered" evidence="1">
    <location>
        <begin position="177"/>
        <end position="258"/>
    </location>
</feature>
<dbReference type="STRING" id="93625.A0A409XLL6"/>
<evidence type="ECO:0000256" key="1">
    <source>
        <dbReference type="SAM" id="MobiDB-lite"/>
    </source>
</evidence>
<dbReference type="OrthoDB" id="3360715at2759"/>
<proteinExistence type="predicted"/>
<feature type="compositionally biased region" description="Low complexity" evidence="1">
    <location>
        <begin position="77"/>
        <end position="88"/>
    </location>
</feature>
<gene>
    <name evidence="2" type="ORF">CVT25_013186</name>
</gene>
<keyword evidence="3" id="KW-1185">Reference proteome</keyword>
<protein>
    <submittedName>
        <fullName evidence="2">Uncharacterized protein</fullName>
    </submittedName>
</protein>
<organism evidence="2 3">
    <name type="scientific">Psilocybe cyanescens</name>
    <dbReference type="NCBI Taxonomy" id="93625"/>
    <lineage>
        <taxon>Eukaryota</taxon>
        <taxon>Fungi</taxon>
        <taxon>Dikarya</taxon>
        <taxon>Basidiomycota</taxon>
        <taxon>Agaricomycotina</taxon>
        <taxon>Agaricomycetes</taxon>
        <taxon>Agaricomycetidae</taxon>
        <taxon>Agaricales</taxon>
        <taxon>Agaricineae</taxon>
        <taxon>Strophariaceae</taxon>
        <taxon>Psilocybe</taxon>
    </lineage>
</organism>
<comment type="caution">
    <text evidence="2">The sequence shown here is derived from an EMBL/GenBank/DDBJ whole genome shotgun (WGS) entry which is preliminary data.</text>
</comment>
<feature type="compositionally biased region" description="Low complexity" evidence="1">
    <location>
        <begin position="232"/>
        <end position="258"/>
    </location>
</feature>
<dbReference type="AlphaFoldDB" id="A0A409XLL6"/>
<name>A0A409XLL6_PSICY</name>
<evidence type="ECO:0000313" key="2">
    <source>
        <dbReference type="EMBL" id="PPQ91631.1"/>
    </source>
</evidence>
<evidence type="ECO:0000313" key="3">
    <source>
        <dbReference type="Proteomes" id="UP000283269"/>
    </source>
</evidence>
<dbReference type="EMBL" id="NHYD01001267">
    <property type="protein sequence ID" value="PPQ91631.1"/>
    <property type="molecule type" value="Genomic_DNA"/>
</dbReference>
<feature type="compositionally biased region" description="Low complexity" evidence="1">
    <location>
        <begin position="208"/>
        <end position="217"/>
    </location>
</feature>
<feature type="region of interest" description="Disordered" evidence="1">
    <location>
        <begin position="74"/>
        <end position="93"/>
    </location>
</feature>
<dbReference type="Proteomes" id="UP000283269">
    <property type="component" value="Unassembled WGS sequence"/>
</dbReference>
<accession>A0A409XLL6</accession>